<feature type="domain" description="6-phosphogluconate dehydrogenase NADP-binding" evidence="3">
    <location>
        <begin position="8"/>
        <end position="106"/>
    </location>
</feature>
<name>A0A162MWL3_9FIRM</name>
<dbReference type="SUPFAM" id="SSF51735">
    <property type="entry name" value="NAD(P)-binding Rossmann-fold domains"/>
    <property type="match status" value="1"/>
</dbReference>
<dbReference type="Gene3D" id="3.40.50.720">
    <property type="entry name" value="NAD(P)-binding Rossmann-like Domain"/>
    <property type="match status" value="1"/>
</dbReference>
<dbReference type="EC" id="1.5.1.28" evidence="4"/>
<dbReference type="SUPFAM" id="SSF48179">
    <property type="entry name" value="6-phosphogluconate dehydrogenase C-terminal domain-like"/>
    <property type="match status" value="1"/>
</dbReference>
<keyword evidence="5" id="KW-1185">Reference proteome</keyword>
<feature type="transmembrane region" description="Helical" evidence="1">
    <location>
        <begin position="6"/>
        <end position="26"/>
    </location>
</feature>
<comment type="caution">
    <text evidence="4">The sequence shown here is derived from an EMBL/GenBank/DDBJ whole genome shotgun (WGS) entry which is preliminary data.</text>
</comment>
<dbReference type="OrthoDB" id="1073746at2"/>
<feature type="domain" description="Opine dehydrogenase" evidence="2">
    <location>
        <begin position="187"/>
        <end position="331"/>
    </location>
</feature>
<dbReference type="PATRIC" id="fig|520767.4.peg.342"/>
<keyword evidence="4" id="KW-0560">Oxidoreductase</keyword>
<keyword evidence="1" id="KW-0812">Transmembrane</keyword>
<dbReference type="STRING" id="520767.ATZ99_03390"/>
<dbReference type="InterPro" id="IPR013328">
    <property type="entry name" value="6PGD_dom2"/>
</dbReference>
<dbReference type="EMBL" id="LOHZ01000019">
    <property type="protein sequence ID" value="KYO68028.1"/>
    <property type="molecule type" value="Genomic_DNA"/>
</dbReference>
<dbReference type="GO" id="GO:0047129">
    <property type="term" value="F:opine dehydrogenase activity"/>
    <property type="evidence" value="ECO:0007669"/>
    <property type="project" value="UniProtKB-EC"/>
</dbReference>
<organism evidence="4 5">
    <name type="scientific">Thermovenabulum gondwanense</name>
    <dbReference type="NCBI Taxonomy" id="520767"/>
    <lineage>
        <taxon>Bacteria</taxon>
        <taxon>Bacillati</taxon>
        <taxon>Bacillota</taxon>
        <taxon>Clostridia</taxon>
        <taxon>Thermosediminibacterales</taxon>
        <taxon>Thermosediminibacteraceae</taxon>
        <taxon>Thermovenabulum</taxon>
    </lineage>
</organism>
<dbReference type="RefSeq" id="WP_068747512.1">
    <property type="nucleotide sequence ID" value="NZ_LOHZ01000019.1"/>
</dbReference>
<dbReference type="PANTHER" id="PTHR38015">
    <property type="entry name" value="BLR6086 PROTEIN"/>
    <property type="match status" value="1"/>
</dbReference>
<evidence type="ECO:0000313" key="5">
    <source>
        <dbReference type="Proteomes" id="UP000075737"/>
    </source>
</evidence>
<dbReference type="AlphaFoldDB" id="A0A162MWL3"/>
<dbReference type="InterPro" id="IPR006115">
    <property type="entry name" value="6PGDH_NADP-bd"/>
</dbReference>
<dbReference type="InterPro" id="IPR051729">
    <property type="entry name" value="Opine/Lysopine_DH"/>
</dbReference>
<dbReference type="Gene3D" id="1.10.1040.10">
    <property type="entry name" value="N-(1-d-carboxylethyl)-l-norvaline Dehydrogenase, domain 2"/>
    <property type="match status" value="1"/>
</dbReference>
<keyword evidence="1" id="KW-1133">Transmembrane helix</keyword>
<gene>
    <name evidence="4" type="primary">odh</name>
    <name evidence="4" type="ORF">ATZ99_03390</name>
</gene>
<evidence type="ECO:0000259" key="3">
    <source>
        <dbReference type="Pfam" id="PF03446"/>
    </source>
</evidence>
<dbReference type="InterPro" id="IPR008927">
    <property type="entry name" value="6-PGluconate_DH-like_C_sf"/>
</dbReference>
<reference evidence="4 5" key="1">
    <citation type="submission" date="2015-12" db="EMBL/GenBank/DDBJ databases">
        <title>Draft genome of Thermovenabulum gondwanense isolated from a red thermophilic microbial mat colonisisng an outflow channel of a bore well.</title>
        <authorList>
            <person name="Patel B.K."/>
        </authorList>
    </citation>
    <scope>NUCLEOTIDE SEQUENCE [LARGE SCALE GENOMIC DNA]</scope>
    <source>
        <strain evidence="4 5">R270</strain>
    </source>
</reference>
<accession>A0A162MWL3</accession>
<dbReference type="Pfam" id="PF03446">
    <property type="entry name" value="NAD_binding_2"/>
    <property type="match status" value="1"/>
</dbReference>
<dbReference type="Proteomes" id="UP000075737">
    <property type="component" value="Unassembled WGS sequence"/>
</dbReference>
<proteinExistence type="predicted"/>
<evidence type="ECO:0000313" key="4">
    <source>
        <dbReference type="EMBL" id="KYO68028.1"/>
    </source>
</evidence>
<evidence type="ECO:0000256" key="1">
    <source>
        <dbReference type="SAM" id="Phobius"/>
    </source>
</evidence>
<dbReference type="PANTHER" id="PTHR38015:SF1">
    <property type="entry name" value="OPINE DEHYDROGENASE DOMAIN-CONTAINING PROTEIN"/>
    <property type="match status" value="1"/>
</dbReference>
<dbReference type="InterPro" id="IPR003421">
    <property type="entry name" value="Opine_DH"/>
</dbReference>
<keyword evidence="1" id="KW-0472">Membrane</keyword>
<evidence type="ECO:0000259" key="2">
    <source>
        <dbReference type="Pfam" id="PF02317"/>
    </source>
</evidence>
<dbReference type="Pfam" id="PF02317">
    <property type="entry name" value="Octopine_DH"/>
    <property type="match status" value="1"/>
</dbReference>
<protein>
    <submittedName>
        <fullName evidence="4">Opine dehydrogenase</fullName>
        <ecNumber evidence="4">1.5.1.28</ecNumber>
    </submittedName>
</protein>
<dbReference type="InterPro" id="IPR036291">
    <property type="entry name" value="NAD(P)-bd_dom_sf"/>
</dbReference>
<dbReference type="GO" id="GO:0050661">
    <property type="term" value="F:NADP binding"/>
    <property type="evidence" value="ECO:0007669"/>
    <property type="project" value="InterPro"/>
</dbReference>
<sequence>MKRKAISYAVIGAGNGGLAMAGYLGLKGYKVNLYNRSYDKLVDLIKDPIIYLTGAYEGEGRLYRVTSDIKEAIEGVDVIMVTTPATAHKELAVLMAPYLQKGQIIILNPGRTCGAFEVLEILKKNEADEGIIVAEAQTFIYACRALSSNRVKIFSVKNEVKLAAIPSEKTEKVIRTISDAFPQFKKAADVLETSLNNFGAIFHPAPTLLNSGHIERCQPFEYYLEGITPTIGKVLERLDEERIRVAKALGVKTLSAIEWLFESYGATGDTLYEAIQNNTAYKGLTAPKGLNTRYIYEDVPYSLVPISSLGKELGVETPAIDTIIGLACMMTGVNFWEEGRTSEKLGLAGLTPAEIHLFAQKGYILKKSLEEEVVA</sequence>